<dbReference type="OrthoDB" id="9805417at2"/>
<comment type="caution">
    <text evidence="9">The sequence shown here is derived from an EMBL/GenBank/DDBJ whole genome shotgun (WGS) entry which is preliminary data.</text>
</comment>
<dbReference type="FunFam" id="3.20.20.105:FF:000001">
    <property type="entry name" value="Queuine tRNA-ribosyltransferase"/>
    <property type="match status" value="1"/>
</dbReference>
<dbReference type="EMBL" id="QMIF01000005">
    <property type="protein sequence ID" value="TVM34207.1"/>
    <property type="molecule type" value="Genomic_DNA"/>
</dbReference>
<dbReference type="EC" id="2.4.2.29" evidence="7"/>
<dbReference type="InterPro" id="IPR050076">
    <property type="entry name" value="ArchSynthase1/Queuine_TRR"/>
</dbReference>
<dbReference type="InterPro" id="IPR002616">
    <property type="entry name" value="tRNA_ribo_trans-like"/>
</dbReference>
<feature type="active site" description="Nucleophile" evidence="7">
    <location>
        <position position="268"/>
    </location>
</feature>
<dbReference type="PANTHER" id="PTHR46499">
    <property type="entry name" value="QUEUINE TRNA-RIBOSYLTRANSFERASE"/>
    <property type="match status" value="1"/>
</dbReference>
<evidence type="ECO:0000256" key="7">
    <source>
        <dbReference type="HAMAP-Rule" id="MF_00168"/>
    </source>
</evidence>
<dbReference type="NCBIfam" id="TIGR00430">
    <property type="entry name" value="Q_tRNA_tgt"/>
    <property type="match status" value="1"/>
</dbReference>
<evidence type="ECO:0000256" key="5">
    <source>
        <dbReference type="ARBA" id="ARBA00022785"/>
    </source>
</evidence>
<evidence type="ECO:0000256" key="1">
    <source>
        <dbReference type="ARBA" id="ARBA00004691"/>
    </source>
</evidence>
<evidence type="ECO:0000256" key="4">
    <source>
        <dbReference type="ARBA" id="ARBA00022694"/>
    </source>
</evidence>
<gene>
    <name evidence="7" type="primary">tgt</name>
    <name evidence="9" type="ORF">DQK91_09970</name>
</gene>
<comment type="subunit">
    <text evidence="7">Homodimer. Within each dimer, one monomer is responsible for RNA recognition and catalysis, while the other monomer binds to the replacement base PreQ1.</text>
</comment>
<organism evidence="9 10">
    <name type="scientific">Oceanidesulfovibrio marinus</name>
    <dbReference type="NCBI Taxonomy" id="370038"/>
    <lineage>
        <taxon>Bacteria</taxon>
        <taxon>Pseudomonadati</taxon>
        <taxon>Thermodesulfobacteriota</taxon>
        <taxon>Desulfovibrionia</taxon>
        <taxon>Desulfovibrionales</taxon>
        <taxon>Desulfovibrionaceae</taxon>
        <taxon>Oceanidesulfovibrio</taxon>
    </lineage>
</organism>
<feature type="binding site" evidence="7">
    <location>
        <position position="308"/>
    </location>
    <ligand>
        <name>Zn(2+)</name>
        <dbReference type="ChEBI" id="CHEBI:29105"/>
    </ligand>
</feature>
<dbReference type="PANTHER" id="PTHR46499:SF1">
    <property type="entry name" value="QUEUINE TRNA-RIBOSYLTRANSFERASE"/>
    <property type="match status" value="1"/>
</dbReference>
<dbReference type="GO" id="GO:0008616">
    <property type="term" value="P:tRNA queuosine(34) biosynthetic process"/>
    <property type="evidence" value="ECO:0007669"/>
    <property type="project" value="UniProtKB-UniRule"/>
</dbReference>
<dbReference type="Proteomes" id="UP000434052">
    <property type="component" value="Unassembled WGS sequence"/>
</dbReference>
<feature type="region of interest" description="RNA binding; important for wobble base 34 recognition" evidence="7">
    <location>
        <begin position="273"/>
        <end position="277"/>
    </location>
</feature>
<feature type="binding site" evidence="7">
    <location>
        <position position="306"/>
    </location>
    <ligand>
        <name>Zn(2+)</name>
        <dbReference type="ChEBI" id="CHEBI:29105"/>
    </ligand>
</feature>
<comment type="similarity">
    <text evidence="7">Belongs to the queuine tRNA-ribosyltransferase family.</text>
</comment>
<dbReference type="NCBIfam" id="TIGR00449">
    <property type="entry name" value="tgt_general"/>
    <property type="match status" value="1"/>
</dbReference>
<name>A0A6P1ZJT7_9BACT</name>
<dbReference type="RefSeq" id="WP_144305204.1">
    <property type="nucleotide sequence ID" value="NZ_QMIF01000005.1"/>
</dbReference>
<feature type="region of interest" description="RNA binding" evidence="7">
    <location>
        <begin position="249"/>
        <end position="255"/>
    </location>
</feature>
<dbReference type="UniPathway" id="UPA00392"/>
<keyword evidence="2 7" id="KW-0328">Glycosyltransferase</keyword>
<evidence type="ECO:0000256" key="3">
    <source>
        <dbReference type="ARBA" id="ARBA00022679"/>
    </source>
</evidence>
<accession>A0A6P1ZJT7</accession>
<reference evidence="9 10" key="1">
    <citation type="submission" date="2018-06" db="EMBL/GenBank/DDBJ databases">
        <title>Complete genome of Desulfovibrio marinus P48SEP.</title>
        <authorList>
            <person name="Crispim J.S."/>
            <person name="Vidigal P.M.P."/>
            <person name="Silva L.C.F."/>
            <person name="Araujo L.C."/>
            <person name="Laguardia C.N."/>
            <person name="Dias R.S."/>
            <person name="Sousa M.P."/>
            <person name="Paula S.O."/>
            <person name="Silva C."/>
        </authorList>
    </citation>
    <scope>NUCLEOTIDE SEQUENCE [LARGE SCALE GENOMIC DNA]</scope>
    <source>
        <strain evidence="9 10">P48SEP</strain>
    </source>
</reference>
<comment type="function">
    <text evidence="7">Catalyzes the base-exchange of a guanine (G) residue with the queuine precursor 7-aminomethyl-7-deazaguanine (PreQ1) at position 34 (anticodon wobble position) in tRNAs with GU(N) anticodons (tRNA-Asp, -Asn, -His and -Tyr). Catalysis occurs through a double-displacement mechanism. The nucleophile active site attacks the C1' of nucleotide 34 to detach the guanine base from the RNA, forming a covalent enzyme-RNA intermediate. The proton acceptor active site deprotonates the incoming PreQ1, allowing a nucleophilic attack on the C1' of the ribose to form the product. After dissociation, two additional enzymatic reactions on the tRNA convert PreQ1 to queuine (Q), resulting in the hypermodified nucleoside queuosine (7-(((4,5-cis-dihydroxy-2-cyclopenten-1-yl)amino)methyl)-7-deazaguanosine).</text>
</comment>
<feature type="binding site" evidence="7">
    <location>
        <position position="218"/>
    </location>
    <ligand>
        <name>substrate</name>
    </ligand>
</feature>
<comment type="cofactor">
    <cofactor evidence="7">
        <name>Zn(2+)</name>
        <dbReference type="ChEBI" id="CHEBI:29105"/>
    </cofactor>
    <text evidence="7">Binds 1 zinc ion per subunit.</text>
</comment>
<keyword evidence="7" id="KW-0862">Zinc</keyword>
<dbReference type="GO" id="GO:0046872">
    <property type="term" value="F:metal ion binding"/>
    <property type="evidence" value="ECO:0007669"/>
    <property type="project" value="UniProtKB-KW"/>
</dbReference>
<dbReference type="InterPro" id="IPR036511">
    <property type="entry name" value="TGT-like_sf"/>
</dbReference>
<dbReference type="GO" id="GO:0008479">
    <property type="term" value="F:tRNA-guanosine(34) queuine transglycosylase activity"/>
    <property type="evidence" value="ECO:0007669"/>
    <property type="project" value="UniProtKB-UniRule"/>
</dbReference>
<dbReference type="Pfam" id="PF01702">
    <property type="entry name" value="TGT"/>
    <property type="match status" value="1"/>
</dbReference>
<keyword evidence="4 7" id="KW-0819">tRNA processing</keyword>
<feature type="binding site" evidence="7">
    <location>
        <begin position="93"/>
        <end position="97"/>
    </location>
    <ligand>
        <name>substrate</name>
    </ligand>
</feature>
<evidence type="ECO:0000256" key="6">
    <source>
        <dbReference type="ARBA" id="ARBA00050112"/>
    </source>
</evidence>
<dbReference type="GO" id="GO:0005829">
    <property type="term" value="C:cytosol"/>
    <property type="evidence" value="ECO:0007669"/>
    <property type="project" value="TreeGrafter"/>
</dbReference>
<comment type="catalytic activity">
    <reaction evidence="6 7">
        <text>7-aminomethyl-7-carbaguanine + guanosine(34) in tRNA = 7-aminomethyl-7-carbaguanosine(34) in tRNA + guanine</text>
        <dbReference type="Rhea" id="RHEA:24104"/>
        <dbReference type="Rhea" id="RHEA-COMP:10341"/>
        <dbReference type="Rhea" id="RHEA-COMP:10342"/>
        <dbReference type="ChEBI" id="CHEBI:16235"/>
        <dbReference type="ChEBI" id="CHEBI:58703"/>
        <dbReference type="ChEBI" id="CHEBI:74269"/>
        <dbReference type="ChEBI" id="CHEBI:82833"/>
        <dbReference type="EC" id="2.4.2.29"/>
    </reaction>
</comment>
<dbReference type="AlphaFoldDB" id="A0A6P1ZJT7"/>
<feature type="domain" description="tRNA-guanine(15) transglycosylase-like" evidence="8">
    <location>
        <begin position="15"/>
        <end position="370"/>
    </location>
</feature>
<feature type="binding site" evidence="7">
    <location>
        <position position="337"/>
    </location>
    <ligand>
        <name>Zn(2+)</name>
        <dbReference type="ChEBI" id="CHEBI:29105"/>
    </ligand>
</feature>
<comment type="pathway">
    <text evidence="1 7">tRNA modification; tRNA-queuosine biosynthesis.</text>
</comment>
<feature type="binding site" evidence="7">
    <location>
        <position position="147"/>
    </location>
    <ligand>
        <name>substrate</name>
    </ligand>
</feature>
<feature type="binding site" evidence="7">
    <location>
        <position position="191"/>
    </location>
    <ligand>
        <name>substrate</name>
    </ligand>
</feature>
<dbReference type="Gene3D" id="3.20.20.105">
    <property type="entry name" value="Queuine tRNA-ribosyltransferase-like"/>
    <property type="match status" value="1"/>
</dbReference>
<protein>
    <recommendedName>
        <fullName evidence="7">Queuine tRNA-ribosyltransferase</fullName>
        <ecNumber evidence="7">2.4.2.29</ecNumber>
    </recommendedName>
    <alternativeName>
        <fullName evidence="7">Guanine insertion enzyme</fullName>
    </alternativeName>
    <alternativeName>
        <fullName evidence="7">tRNA-guanine transglycosylase</fullName>
    </alternativeName>
</protein>
<sequence>MTRPGTFQILARDGAARRGTLETAHGTVQTPVFMPVGTQASVKSIDPRDLDEIRAQIVLGNTYHLYMRPGDELVAKMGGLHGFAAWDRPVLTDSGGFQVFSLAGLREITENGVTFRSHIDGSSHIFTPEKAIAIQQNLGSDIMMVLDECVAYGTEYDYTAKSLEMTTRWAQRCRDAHPEGQNGRLVFGIVQGGFFEDLRTRSAQQLMEIPFEGFAIGGLSVGESPDEMRQLLAHTAPLLPDQKPRYLMGVGTPMDILDGVTLGVDMFDCVLPTRNARNGTLFTSFGKINIKQARFRDDPEPLDPECDCYACRTFSRAYLRHLYMARELLSYRLNTLHNLRFYLRMMEEVRDAVGQGTFEQLRARYRAAYEQSESAAENCRP</sequence>
<dbReference type="InterPro" id="IPR004803">
    <property type="entry name" value="TGT"/>
</dbReference>
<keyword evidence="5 7" id="KW-0671">Queuosine biosynthesis</keyword>
<dbReference type="SUPFAM" id="SSF51713">
    <property type="entry name" value="tRNA-guanine transglycosylase"/>
    <property type="match status" value="1"/>
</dbReference>
<keyword evidence="7" id="KW-0479">Metal-binding</keyword>
<evidence type="ECO:0000256" key="2">
    <source>
        <dbReference type="ARBA" id="ARBA00022676"/>
    </source>
</evidence>
<dbReference type="HAMAP" id="MF_00168">
    <property type="entry name" value="Q_tRNA_Tgt"/>
    <property type="match status" value="1"/>
</dbReference>
<keyword evidence="3 7" id="KW-0808">Transferase</keyword>
<feature type="active site" description="Proton acceptor" evidence="7">
    <location>
        <position position="93"/>
    </location>
</feature>
<evidence type="ECO:0000313" key="10">
    <source>
        <dbReference type="Proteomes" id="UP000434052"/>
    </source>
</evidence>
<feature type="binding site" evidence="7">
    <location>
        <position position="311"/>
    </location>
    <ligand>
        <name>Zn(2+)</name>
        <dbReference type="ChEBI" id="CHEBI:29105"/>
    </ligand>
</feature>
<evidence type="ECO:0000313" key="9">
    <source>
        <dbReference type="EMBL" id="TVM34207.1"/>
    </source>
</evidence>
<proteinExistence type="inferred from homology"/>
<evidence type="ECO:0000259" key="8">
    <source>
        <dbReference type="Pfam" id="PF01702"/>
    </source>
</evidence>